<sequence length="627" mass="65766">MQAPVEVGDVIAGKYEIERHLAAGGMGIVVVARHVQLDRQVAIKFMLPELREIAVDPDALERFLREGRAASKLRGENVARVLDVDTLDEAGQVPYMVMEYLHGVDLGRHIKDHGPLPLSEAVDHLLQACVAMAEAHQLGIVHRDLKPSNLFLTRRPDGVPLVKVLDFGISKLFSDIGDGSQTGTAMLMGSPSYMPPEQARAARNADVRSDIWSLGVILYEAAAKKLPFTGSESTAALLAKLIYEAPVPLRQAAPSLPAAFCTVVDRCLQRDPDARYQSVGELASALLPFAGAHGRSAAHSVHAIIGGSSAAAAQPAPAAPPAATSADASAASPAAELALHDTALGHADTYPTGAQSSASDDAGALRGDTPARADTAGAEAAGADAAGAEPLLELDPEAVASLRGDQAATAGKDAKADAKAGKRDQNSADKRSKRPAVAPMVAGDGRNLVVEAAAAQLRRPRGRGVRSIATLALFAVLGVLTCVIALGDGIAALDAIDRSMFAAAHDLASELLRKLPKWMLIAASLVLLMPAIALIILRALGLRVLAASAAWWLGQSTVYVSRQLARAVGEESSWLPDAPAYWLELIDEAALRNSVNNAAQVLFGVGTALMIGALLYLLRQGSRRRRW</sequence>
<dbReference type="OrthoDB" id="9779541at2"/>
<evidence type="ECO:0000256" key="1">
    <source>
        <dbReference type="ARBA" id="ARBA00022679"/>
    </source>
</evidence>
<gene>
    <name evidence="8" type="ordered locus">Hoch_0541</name>
</gene>
<dbReference type="CDD" id="cd14014">
    <property type="entry name" value="STKc_PknB_like"/>
    <property type="match status" value="1"/>
</dbReference>
<dbReference type="SMART" id="SM00220">
    <property type="entry name" value="S_TKc"/>
    <property type="match status" value="1"/>
</dbReference>
<dbReference type="PANTHER" id="PTHR43289:SF6">
    <property type="entry name" value="SERINE_THREONINE-PROTEIN KINASE NEKL-3"/>
    <property type="match status" value="1"/>
</dbReference>
<dbReference type="SUPFAM" id="SSF56112">
    <property type="entry name" value="Protein kinase-like (PK-like)"/>
    <property type="match status" value="1"/>
</dbReference>
<dbReference type="Pfam" id="PF00069">
    <property type="entry name" value="Pkinase"/>
    <property type="match status" value="1"/>
</dbReference>
<dbReference type="InterPro" id="IPR008271">
    <property type="entry name" value="Ser/Thr_kinase_AS"/>
</dbReference>
<evidence type="ECO:0000256" key="5">
    <source>
        <dbReference type="SAM" id="MobiDB-lite"/>
    </source>
</evidence>
<dbReference type="Proteomes" id="UP000001880">
    <property type="component" value="Chromosome"/>
</dbReference>
<accession>D0LLG2</accession>
<keyword evidence="6" id="KW-0472">Membrane</keyword>
<dbReference type="GO" id="GO:0004674">
    <property type="term" value="F:protein serine/threonine kinase activity"/>
    <property type="evidence" value="ECO:0007669"/>
    <property type="project" value="UniProtKB-KW"/>
</dbReference>
<evidence type="ECO:0000256" key="3">
    <source>
        <dbReference type="ARBA" id="ARBA00022777"/>
    </source>
</evidence>
<keyword evidence="4" id="KW-0067">ATP-binding</keyword>
<keyword evidence="6" id="KW-0812">Transmembrane</keyword>
<dbReference type="InterPro" id="IPR000719">
    <property type="entry name" value="Prot_kinase_dom"/>
</dbReference>
<reference evidence="8 9" key="1">
    <citation type="journal article" date="2010" name="Stand. Genomic Sci.">
        <title>Complete genome sequence of Haliangium ochraceum type strain (SMP-2).</title>
        <authorList>
            <consortium name="US DOE Joint Genome Institute (JGI-PGF)"/>
            <person name="Ivanova N."/>
            <person name="Daum C."/>
            <person name="Lang E."/>
            <person name="Abt B."/>
            <person name="Kopitz M."/>
            <person name="Saunders E."/>
            <person name="Lapidus A."/>
            <person name="Lucas S."/>
            <person name="Glavina Del Rio T."/>
            <person name="Nolan M."/>
            <person name="Tice H."/>
            <person name="Copeland A."/>
            <person name="Cheng J.F."/>
            <person name="Chen F."/>
            <person name="Bruce D."/>
            <person name="Goodwin L."/>
            <person name="Pitluck S."/>
            <person name="Mavromatis K."/>
            <person name="Pati A."/>
            <person name="Mikhailova N."/>
            <person name="Chen A."/>
            <person name="Palaniappan K."/>
            <person name="Land M."/>
            <person name="Hauser L."/>
            <person name="Chang Y.J."/>
            <person name="Jeffries C.D."/>
            <person name="Detter J.C."/>
            <person name="Brettin T."/>
            <person name="Rohde M."/>
            <person name="Goker M."/>
            <person name="Bristow J."/>
            <person name="Markowitz V."/>
            <person name="Eisen J.A."/>
            <person name="Hugenholtz P."/>
            <person name="Kyrpides N.C."/>
            <person name="Klenk H.P."/>
        </authorList>
    </citation>
    <scope>NUCLEOTIDE SEQUENCE [LARGE SCALE GENOMIC DNA]</scope>
    <source>
        <strain evidence="9">DSM 14365 / CIP 107738 / JCM 11303 / AJ 13395 / SMP-2</strain>
    </source>
</reference>
<dbReference type="InterPro" id="IPR011009">
    <property type="entry name" value="Kinase-like_dom_sf"/>
</dbReference>
<dbReference type="EMBL" id="CP001804">
    <property type="protein sequence ID" value="ACY13179.1"/>
    <property type="molecule type" value="Genomic_DNA"/>
</dbReference>
<proteinExistence type="predicted"/>
<feature type="compositionally biased region" description="Basic and acidic residues" evidence="5">
    <location>
        <begin position="412"/>
        <end position="430"/>
    </location>
</feature>
<name>D0LLG2_HALO1</name>
<keyword evidence="2" id="KW-0547">Nucleotide-binding</keyword>
<feature type="transmembrane region" description="Helical" evidence="6">
    <location>
        <begin position="598"/>
        <end position="618"/>
    </location>
</feature>
<dbReference type="Gene3D" id="3.30.200.20">
    <property type="entry name" value="Phosphorylase Kinase, domain 1"/>
    <property type="match status" value="1"/>
</dbReference>
<dbReference type="eggNOG" id="COG0515">
    <property type="taxonomic scope" value="Bacteria"/>
</dbReference>
<evidence type="ECO:0000256" key="4">
    <source>
        <dbReference type="ARBA" id="ARBA00022840"/>
    </source>
</evidence>
<dbReference type="KEGG" id="hoh:Hoch_0541"/>
<keyword evidence="6" id="KW-1133">Transmembrane helix</keyword>
<evidence type="ECO:0000256" key="6">
    <source>
        <dbReference type="SAM" id="Phobius"/>
    </source>
</evidence>
<dbReference type="GO" id="GO:0005524">
    <property type="term" value="F:ATP binding"/>
    <property type="evidence" value="ECO:0007669"/>
    <property type="project" value="UniProtKB-KW"/>
</dbReference>
<feature type="region of interest" description="Disordered" evidence="5">
    <location>
        <begin position="404"/>
        <end position="437"/>
    </location>
</feature>
<feature type="region of interest" description="Disordered" evidence="5">
    <location>
        <begin position="312"/>
        <end position="334"/>
    </location>
</feature>
<keyword evidence="3 8" id="KW-0418">Kinase</keyword>
<dbReference type="PROSITE" id="PS50011">
    <property type="entry name" value="PROTEIN_KINASE_DOM"/>
    <property type="match status" value="1"/>
</dbReference>
<evidence type="ECO:0000313" key="8">
    <source>
        <dbReference type="EMBL" id="ACY13179.1"/>
    </source>
</evidence>
<dbReference type="AlphaFoldDB" id="D0LLG2"/>
<dbReference type="STRING" id="502025.Hoch_0541"/>
<evidence type="ECO:0000259" key="7">
    <source>
        <dbReference type="PROSITE" id="PS50011"/>
    </source>
</evidence>
<dbReference type="PROSITE" id="PS00108">
    <property type="entry name" value="PROTEIN_KINASE_ST"/>
    <property type="match status" value="1"/>
</dbReference>
<feature type="region of interest" description="Disordered" evidence="5">
    <location>
        <begin position="346"/>
        <end position="370"/>
    </location>
</feature>
<organism evidence="8 9">
    <name type="scientific">Haliangium ochraceum (strain DSM 14365 / JCM 11303 / SMP-2)</name>
    <dbReference type="NCBI Taxonomy" id="502025"/>
    <lineage>
        <taxon>Bacteria</taxon>
        <taxon>Pseudomonadati</taxon>
        <taxon>Myxococcota</taxon>
        <taxon>Polyangia</taxon>
        <taxon>Haliangiales</taxon>
        <taxon>Kofleriaceae</taxon>
        <taxon>Haliangium</taxon>
    </lineage>
</organism>
<dbReference type="RefSeq" id="WP_012825806.1">
    <property type="nucleotide sequence ID" value="NC_013440.1"/>
</dbReference>
<dbReference type="HOGENOM" id="CLU_436010_0_0_7"/>
<evidence type="ECO:0000256" key="2">
    <source>
        <dbReference type="ARBA" id="ARBA00022741"/>
    </source>
</evidence>
<feature type="transmembrane region" description="Helical" evidence="6">
    <location>
        <begin position="518"/>
        <end position="537"/>
    </location>
</feature>
<evidence type="ECO:0000313" key="9">
    <source>
        <dbReference type="Proteomes" id="UP000001880"/>
    </source>
</evidence>
<feature type="compositionally biased region" description="Low complexity" evidence="5">
    <location>
        <begin position="353"/>
        <end position="370"/>
    </location>
</feature>
<keyword evidence="8" id="KW-0723">Serine/threonine-protein kinase</keyword>
<dbReference type="Gene3D" id="1.10.510.10">
    <property type="entry name" value="Transferase(Phosphotransferase) domain 1"/>
    <property type="match status" value="1"/>
</dbReference>
<feature type="transmembrane region" description="Helical" evidence="6">
    <location>
        <begin position="468"/>
        <end position="493"/>
    </location>
</feature>
<keyword evidence="1" id="KW-0808">Transferase</keyword>
<dbReference type="PANTHER" id="PTHR43289">
    <property type="entry name" value="MITOGEN-ACTIVATED PROTEIN KINASE KINASE KINASE 20-RELATED"/>
    <property type="match status" value="1"/>
</dbReference>
<keyword evidence="9" id="KW-1185">Reference proteome</keyword>
<protein>
    <submittedName>
        <fullName evidence="8">Serine/threonine protein kinase</fullName>
    </submittedName>
</protein>
<feature type="domain" description="Protein kinase" evidence="7">
    <location>
        <begin position="15"/>
        <end position="290"/>
    </location>
</feature>